<evidence type="ECO:0000313" key="1">
    <source>
        <dbReference type="EMBL" id="PYI39839.1"/>
    </source>
</evidence>
<gene>
    <name evidence="1" type="ORF">CVS30_04050</name>
</gene>
<organism evidence="1 2">
    <name type="scientific">Arthrobacter psychrolactophilus</name>
    <dbReference type="NCBI Taxonomy" id="92442"/>
    <lineage>
        <taxon>Bacteria</taxon>
        <taxon>Bacillati</taxon>
        <taxon>Actinomycetota</taxon>
        <taxon>Actinomycetes</taxon>
        <taxon>Micrococcales</taxon>
        <taxon>Micrococcaceae</taxon>
        <taxon>Arthrobacter</taxon>
    </lineage>
</organism>
<dbReference type="Proteomes" id="UP000247980">
    <property type="component" value="Unassembled WGS sequence"/>
</dbReference>
<sequence length="186" mass="20423">MRWELLFGDLEAQFHAETQQELEQHINELARIEASQLSFSEVLRGALGRQISATMRSGTVFHGEVQRVEQQWLLLGQERRSVLLPLAMVLRVQGVGTHRVRATSRVPYTLPAALRVLARNRSTVVLELAGTRPASLRGVLDQVGADYVQLMQMADGVGRDRGNAQGSVVVPLAALVAIASASDNEF</sequence>
<proteinExistence type="predicted"/>
<dbReference type="RefSeq" id="WP_110484012.1">
    <property type="nucleotide sequence ID" value="NZ_QJVC01000002.1"/>
</dbReference>
<evidence type="ECO:0008006" key="3">
    <source>
        <dbReference type="Google" id="ProtNLM"/>
    </source>
</evidence>
<dbReference type="EMBL" id="QJVC01000002">
    <property type="protein sequence ID" value="PYI39839.1"/>
    <property type="molecule type" value="Genomic_DNA"/>
</dbReference>
<dbReference type="AlphaFoldDB" id="A0A2V5ITI8"/>
<dbReference type="OrthoDB" id="3827359at2"/>
<accession>A0A2V5ITI8</accession>
<evidence type="ECO:0000313" key="2">
    <source>
        <dbReference type="Proteomes" id="UP000247980"/>
    </source>
</evidence>
<name>A0A2V5ITI8_9MICC</name>
<comment type="caution">
    <text evidence="1">The sequence shown here is derived from an EMBL/GenBank/DDBJ whole genome shotgun (WGS) entry which is preliminary data.</text>
</comment>
<keyword evidence="2" id="KW-1185">Reference proteome</keyword>
<protein>
    <recommendedName>
        <fullName evidence="3">Fis family transcriptional regulator</fullName>
    </recommendedName>
</protein>
<reference evidence="1 2" key="1">
    <citation type="submission" date="2018-05" db="EMBL/GenBank/DDBJ databases">
        <title>Genetic diversity of glacier-inhabiting Cryobacterium bacteria in China and description of Cryobacterium mengkeensis sp. nov. and Arthrobacter glacialis sp. nov.</title>
        <authorList>
            <person name="Liu Q."/>
            <person name="Xin Y.-H."/>
        </authorList>
    </citation>
    <scope>NUCLEOTIDE SEQUENCE [LARGE SCALE GENOMIC DNA]</scope>
    <source>
        <strain evidence="1 2">B7</strain>
    </source>
</reference>